<feature type="domain" description="K Homology" evidence="11">
    <location>
        <begin position="452"/>
        <end position="523"/>
    </location>
</feature>
<dbReference type="PROSITE" id="PS50084">
    <property type="entry name" value="KH_TYPE_1"/>
    <property type="match status" value="1"/>
</dbReference>
<keyword evidence="13" id="KW-1185">Reference proteome</keyword>
<dbReference type="HAMAP" id="MF_00291_B">
    <property type="entry name" value="Ribosomal_uS2_B"/>
    <property type="match status" value="1"/>
</dbReference>
<dbReference type="GO" id="GO:0003723">
    <property type="term" value="F:RNA binding"/>
    <property type="evidence" value="ECO:0007669"/>
    <property type="project" value="UniProtKB-UniRule"/>
</dbReference>
<protein>
    <recommendedName>
        <fullName evidence="7">Small ribosomal subunit protein uS2m</fullName>
    </recommendedName>
    <alternativeName>
        <fullName evidence="8">28S ribosomal protein S2, mitochondrial</fullName>
    </alternativeName>
</protein>
<dbReference type="GO" id="GO:1901190">
    <property type="term" value="P:regulation of formation of translation initiation ternary complex"/>
    <property type="evidence" value="ECO:0007669"/>
    <property type="project" value="TreeGrafter"/>
</dbReference>
<evidence type="ECO:0000256" key="9">
    <source>
        <dbReference type="PROSITE-ProRule" id="PRU00117"/>
    </source>
</evidence>
<dbReference type="InterPro" id="IPR036612">
    <property type="entry name" value="KH_dom_type_1_sf"/>
</dbReference>
<evidence type="ECO:0000256" key="6">
    <source>
        <dbReference type="ARBA" id="ARBA00059792"/>
    </source>
</evidence>
<dbReference type="VEuPathDB" id="VectorBase:GMOY004803"/>
<dbReference type="Pfam" id="PF00318">
    <property type="entry name" value="Ribosomal_S2"/>
    <property type="match status" value="2"/>
</dbReference>
<name>A0A1B0FLU6_GLOMM</name>
<evidence type="ECO:0000256" key="8">
    <source>
        <dbReference type="ARBA" id="ARBA00083109"/>
    </source>
</evidence>
<dbReference type="EMBL" id="CCAG010004762">
    <property type="status" value="NOT_ANNOTATED_CDS"/>
    <property type="molecule type" value="Genomic_DNA"/>
</dbReference>
<organism evidence="12 13">
    <name type="scientific">Glossina morsitans morsitans</name>
    <name type="common">Savannah tsetse fly</name>
    <dbReference type="NCBI Taxonomy" id="37546"/>
    <lineage>
        <taxon>Eukaryota</taxon>
        <taxon>Metazoa</taxon>
        <taxon>Ecdysozoa</taxon>
        <taxon>Arthropoda</taxon>
        <taxon>Hexapoda</taxon>
        <taxon>Insecta</taxon>
        <taxon>Pterygota</taxon>
        <taxon>Neoptera</taxon>
        <taxon>Endopterygota</taxon>
        <taxon>Diptera</taxon>
        <taxon>Brachycera</taxon>
        <taxon>Muscomorpha</taxon>
        <taxon>Hippoboscoidea</taxon>
        <taxon>Glossinidae</taxon>
        <taxon>Glossina</taxon>
    </lineage>
</organism>
<keyword evidence="3" id="KW-0689">Ribosomal protein</keyword>
<dbReference type="InterPro" id="IPR001865">
    <property type="entry name" value="Ribosomal_uS2"/>
</dbReference>
<dbReference type="FunFam" id="1.25.40.180:FF:000048">
    <property type="entry name" value="Uncharacterized protein, isoform A"/>
    <property type="match status" value="1"/>
</dbReference>
<dbReference type="EnsemblMetazoa" id="GMOY004803-RA">
    <property type="protein sequence ID" value="GMOY004803-PA"/>
    <property type="gene ID" value="GMOY004803"/>
</dbReference>
<proteinExistence type="inferred from homology"/>
<feature type="compositionally biased region" description="Polar residues" evidence="10">
    <location>
        <begin position="556"/>
        <end position="570"/>
    </location>
</feature>
<accession>A0A1B0FLU6</accession>
<dbReference type="InterPro" id="IPR005706">
    <property type="entry name" value="Ribosomal_uS2_bac/mit/plastid"/>
</dbReference>
<evidence type="ECO:0000313" key="13">
    <source>
        <dbReference type="Proteomes" id="UP000092444"/>
    </source>
</evidence>
<dbReference type="GO" id="GO:0003743">
    <property type="term" value="F:translation initiation factor activity"/>
    <property type="evidence" value="ECO:0007669"/>
    <property type="project" value="TreeGrafter"/>
</dbReference>
<dbReference type="GO" id="GO:0003735">
    <property type="term" value="F:structural constituent of ribosome"/>
    <property type="evidence" value="ECO:0007669"/>
    <property type="project" value="InterPro"/>
</dbReference>
<dbReference type="Gene3D" id="3.30.1370.10">
    <property type="entry name" value="K Homology domain, type 1"/>
    <property type="match status" value="1"/>
</dbReference>
<dbReference type="InterPro" id="IPR040160">
    <property type="entry name" value="Mxt"/>
</dbReference>
<evidence type="ECO:0000256" key="2">
    <source>
        <dbReference type="ARBA" id="ARBA00006242"/>
    </source>
</evidence>
<comment type="subcellular location">
    <subcellularLocation>
        <location evidence="1">Mitochondrion</location>
    </subcellularLocation>
</comment>
<sequence>MIIKSLGKYGRLCARCSCVTRSQRFNSTLANPANVSTNLELQNGPEDISCVEQRIIKQADYFEVHNLFSVRDLFNARVHYGHKEGSLDDRMRPFIYGSRLGHLIFDLDKTASHLRDALNITAHIAFRDGIICFFNRNALNAHIVEKKAMEAGEFSYTKFWRGGIFTNANVQFGAVTRLPDLCIFLNTQNNILAQHTAVRDSAKMAIPTIGIVDSNCNPNLITYPVPGNDDTPCAIELYYFEIAIFKKVIMAHIGRSVKNVEAPRPLKTQSRTSLNNNFMLIEELIQLIENVAMSLQSGINNTEPMATLAQNLRIHGPQLETISKDTLDRAFVVFRNASQDERLNIMTRLNLLELIELRAKGWEDNGINSYYKTKQATNANELIDGGQHHMDVMQATFLSTSPTFSGAGGTNATAVALAAVGSASQQQLLLGPGEVIRNSGKFPKPTRIPGKTYCKDEVVIRNADSGKVMGIKGRRVHMIEELSETVISFQRVNPGAKERLVQITGPAEDKINYAKQLIEDTIRRNASPVRLDPVIDNSNAGGGGGSCSSLASSNSDETVQPRTPGANSLSNRLSFNSAQNFMTASAAAQQMAQQHLMSNASGPINNAVAVAAGKLMRPNMQMLLHSYSTNDASLGEYKFTCNVGQHVIKITGDCCDLVRIAKLVLDDYFSSAEFLASLEAGAAFDGSLVSPISTPSATMTAAPQFAASTPLQNVASPLNADSGIGLNFMSPTIANNNSNSNAEGDDDVFTEGNNLAKSSSQSNGLSRSRRSHFSRKDSSTEIAGSQTNRQKTDTASAENNNTERTRIIHHYEHLLYYAKSPHSWALPADWQYICKTFPAIVRNKVMTSQVLTITTTNTSSTTHTNITTNASPLVQSVDACYNVASSSPSQSRTNTFAPAITTSTTTTSSVAKCYPLVTTTTVADSYIITNDINTLPAFSTSTTNNHVNNQHNHNCVQVTNYTNKINNNPMINIKEHHHNIRRGINESNHTKVLPPINLQFGPSTLRRKGFFNRHTISIDEEGYSPAGTCGVTDTDDLLTMMVHSNVPCGVYSPVTNRSTTTVAALGDGLLQEEQNVRQQLLHKQIKIISDIMIESSKPIINKSSDATNQKLIQKDNIEDDDDIIEIITLCPGSHLKEDIISKNCLIKDCDQGLCPNSGND</sequence>
<dbReference type="InterPro" id="IPR004088">
    <property type="entry name" value="KH_dom_type_1"/>
</dbReference>
<dbReference type="PhylomeDB" id="A0A1B0FLU6"/>
<dbReference type="InterPro" id="IPR004087">
    <property type="entry name" value="KH_dom"/>
</dbReference>
<dbReference type="Gene3D" id="3.40.50.10490">
    <property type="entry name" value="Glucose-6-phosphate isomerase like protein, domain 1"/>
    <property type="match status" value="1"/>
</dbReference>
<comment type="function">
    <text evidence="6">Required for mitoribosome formation and stability, and mitochondrial translation.</text>
</comment>
<feature type="compositionally biased region" description="Polar residues" evidence="10">
    <location>
        <begin position="780"/>
        <end position="800"/>
    </location>
</feature>
<evidence type="ECO:0000256" key="4">
    <source>
        <dbReference type="ARBA" id="ARBA00023128"/>
    </source>
</evidence>
<dbReference type="AlphaFoldDB" id="A0A1B0FLU6"/>
<evidence type="ECO:0000256" key="7">
    <source>
        <dbReference type="ARBA" id="ARBA00071390"/>
    </source>
</evidence>
<dbReference type="Pfam" id="PF00013">
    <property type="entry name" value="KH_1"/>
    <property type="match status" value="1"/>
</dbReference>
<dbReference type="InterPro" id="IPR023591">
    <property type="entry name" value="Ribosomal_uS2_flav_dom_sf"/>
</dbReference>
<feature type="region of interest" description="Disordered" evidence="10">
    <location>
        <begin position="737"/>
        <end position="801"/>
    </location>
</feature>
<dbReference type="GO" id="GO:0005763">
    <property type="term" value="C:mitochondrial small ribosomal subunit"/>
    <property type="evidence" value="ECO:0007669"/>
    <property type="project" value="UniProtKB-ARBA"/>
</dbReference>
<dbReference type="PRINTS" id="PR00395">
    <property type="entry name" value="RIBOSOMALS2"/>
</dbReference>
<dbReference type="CDD" id="cd22454">
    <property type="entry name" value="KH-I_Mextli_like"/>
    <property type="match status" value="1"/>
</dbReference>
<feature type="region of interest" description="Disordered" evidence="10">
    <location>
        <begin position="529"/>
        <end position="570"/>
    </location>
</feature>
<dbReference type="GO" id="GO:0005743">
    <property type="term" value="C:mitochondrial inner membrane"/>
    <property type="evidence" value="ECO:0007669"/>
    <property type="project" value="UniProtKB-ARBA"/>
</dbReference>
<dbReference type="SUPFAM" id="SSF54791">
    <property type="entry name" value="Eukaryotic type KH-domain (KH-domain type I)"/>
    <property type="match status" value="1"/>
</dbReference>
<dbReference type="STRING" id="37546.A0A1B0FLU6"/>
<reference evidence="12" key="1">
    <citation type="submission" date="2020-05" db="UniProtKB">
        <authorList>
            <consortium name="EnsemblMetazoa"/>
        </authorList>
    </citation>
    <scope>IDENTIFICATION</scope>
    <source>
        <strain evidence="12">Yale</strain>
    </source>
</reference>
<dbReference type="FunFam" id="3.40.50.10490:FF:000026">
    <property type="entry name" value="28S ribosomal protein S2, mitochondrial"/>
    <property type="match status" value="1"/>
</dbReference>
<dbReference type="GO" id="GO:0045727">
    <property type="term" value="P:positive regulation of translation"/>
    <property type="evidence" value="ECO:0007669"/>
    <property type="project" value="InterPro"/>
</dbReference>
<dbReference type="SUPFAM" id="SSF52313">
    <property type="entry name" value="Ribosomal protein S2"/>
    <property type="match status" value="1"/>
</dbReference>
<keyword evidence="4" id="KW-0496">Mitochondrion</keyword>
<dbReference type="PANTHER" id="PTHR20849">
    <property type="entry name" value="EUKARYOTIC TRANSLATION INITIATION FACTOR 4E-BINDING PROTEIN MEXTLI"/>
    <property type="match status" value="1"/>
</dbReference>
<evidence type="ECO:0000313" key="12">
    <source>
        <dbReference type="EnsemblMetazoa" id="GMOY004803-PA"/>
    </source>
</evidence>
<evidence type="ECO:0000256" key="1">
    <source>
        <dbReference type="ARBA" id="ARBA00004173"/>
    </source>
</evidence>
<dbReference type="GO" id="GO:0008190">
    <property type="term" value="F:eukaryotic initiation factor 4E binding"/>
    <property type="evidence" value="ECO:0007669"/>
    <property type="project" value="InterPro"/>
</dbReference>
<comment type="similarity">
    <text evidence="2">Belongs to the universal ribosomal protein uS2 family.</text>
</comment>
<dbReference type="FunFam" id="3.30.1370.10:FF:000072">
    <property type="entry name" value="Uncharacterized protein, isoform A"/>
    <property type="match status" value="1"/>
</dbReference>
<keyword evidence="5" id="KW-0687">Ribonucleoprotein</keyword>
<dbReference type="SMART" id="SM00322">
    <property type="entry name" value="KH"/>
    <property type="match status" value="1"/>
</dbReference>
<evidence type="ECO:0000256" key="3">
    <source>
        <dbReference type="ARBA" id="ARBA00022980"/>
    </source>
</evidence>
<keyword evidence="9" id="KW-0694">RNA-binding</keyword>
<evidence type="ECO:0000259" key="11">
    <source>
        <dbReference type="SMART" id="SM00322"/>
    </source>
</evidence>
<evidence type="ECO:0000256" key="10">
    <source>
        <dbReference type="SAM" id="MobiDB-lite"/>
    </source>
</evidence>
<dbReference type="Proteomes" id="UP000092444">
    <property type="component" value="Unassembled WGS sequence"/>
</dbReference>
<dbReference type="CDD" id="cd01425">
    <property type="entry name" value="RPS2"/>
    <property type="match status" value="1"/>
</dbReference>
<dbReference type="GO" id="GO:0034518">
    <property type="term" value="C:RNA cap binding complex"/>
    <property type="evidence" value="ECO:0007669"/>
    <property type="project" value="TreeGrafter"/>
</dbReference>
<dbReference type="PANTHER" id="PTHR20849:SF2">
    <property type="entry name" value="EUKARYOTIC TRANSLATION INITIATION FACTOR 4E-BINDING PROTEIN MEXTLI"/>
    <property type="match status" value="1"/>
</dbReference>
<evidence type="ECO:0000256" key="5">
    <source>
        <dbReference type="ARBA" id="ARBA00023274"/>
    </source>
</evidence>